<sequence>MLYVVLLFGTNIIKAYIIILKLRCFSIEHIIHVKEVKIMNWFRKFMYGRYGVDELSMVLVGVSIALLLLSSLLPRSLSILSLIAYIPMVIYIFRIFSKNIFKRQQENYKYISFKNSMLSKAKKYKGKIQGAKTHKYFKCPSCGQELRVPKGNGKITITCPKCKTSFKAKS</sequence>
<evidence type="ECO:0008006" key="3">
    <source>
        <dbReference type="Google" id="ProtNLM"/>
    </source>
</evidence>
<keyword evidence="1" id="KW-1133">Transmembrane helix</keyword>
<proteinExistence type="predicted"/>
<dbReference type="AlphaFoldDB" id="A0A6N3GR11"/>
<organism evidence="2">
    <name type="scientific">Clostridium butyricum</name>
    <dbReference type="NCBI Taxonomy" id="1492"/>
    <lineage>
        <taxon>Bacteria</taxon>
        <taxon>Bacillati</taxon>
        <taxon>Bacillota</taxon>
        <taxon>Clostridia</taxon>
        <taxon>Eubacteriales</taxon>
        <taxon>Clostridiaceae</taxon>
        <taxon>Clostridium</taxon>
    </lineage>
</organism>
<keyword evidence="1" id="KW-0472">Membrane</keyword>
<gene>
    <name evidence="2" type="ORF">CBLFYP62_03263</name>
</gene>
<feature type="transmembrane region" description="Helical" evidence="1">
    <location>
        <begin position="12"/>
        <end position="31"/>
    </location>
</feature>
<evidence type="ECO:0000256" key="1">
    <source>
        <dbReference type="SAM" id="Phobius"/>
    </source>
</evidence>
<reference evidence="2" key="1">
    <citation type="submission" date="2019-11" db="EMBL/GenBank/DDBJ databases">
        <authorList>
            <person name="Feng L."/>
        </authorList>
    </citation>
    <scope>NUCLEOTIDE SEQUENCE</scope>
    <source>
        <strain evidence="2">CButyricumLFYP62</strain>
    </source>
</reference>
<keyword evidence="1" id="KW-0812">Transmembrane</keyword>
<protein>
    <recommendedName>
        <fullName evidence="3">Zn-finger containing protein</fullName>
    </recommendedName>
</protein>
<name>A0A6N3GR11_CLOBU</name>
<accession>A0A6N3GR11</accession>
<evidence type="ECO:0000313" key="2">
    <source>
        <dbReference type="EMBL" id="VYU67307.1"/>
    </source>
</evidence>
<feature type="transmembrane region" description="Helical" evidence="1">
    <location>
        <begin position="52"/>
        <end position="73"/>
    </location>
</feature>
<dbReference type="EMBL" id="CACRTU010000035">
    <property type="protein sequence ID" value="VYU67307.1"/>
    <property type="molecule type" value="Genomic_DNA"/>
</dbReference>
<feature type="transmembrane region" description="Helical" evidence="1">
    <location>
        <begin position="79"/>
        <end position="96"/>
    </location>
</feature>